<keyword evidence="4" id="KW-1185">Reference proteome</keyword>
<feature type="signal peptide" evidence="2">
    <location>
        <begin position="1"/>
        <end position="25"/>
    </location>
</feature>
<dbReference type="VEuPathDB" id="FungiDB:BO80DRAFT_256882"/>
<dbReference type="Proteomes" id="UP000249402">
    <property type="component" value="Unassembled WGS sequence"/>
</dbReference>
<accession>A0A395H8Z6</accession>
<name>A0A395H8Z6_9EURO</name>
<protein>
    <submittedName>
        <fullName evidence="3">Uncharacterized protein</fullName>
    </submittedName>
</protein>
<proteinExistence type="predicted"/>
<evidence type="ECO:0000256" key="1">
    <source>
        <dbReference type="SAM" id="MobiDB-lite"/>
    </source>
</evidence>
<evidence type="ECO:0000313" key="4">
    <source>
        <dbReference type="Proteomes" id="UP000249402"/>
    </source>
</evidence>
<dbReference type="GeneID" id="37219558"/>
<organism evidence="3 4">
    <name type="scientific">Aspergillus ibericus CBS 121593</name>
    <dbReference type="NCBI Taxonomy" id="1448316"/>
    <lineage>
        <taxon>Eukaryota</taxon>
        <taxon>Fungi</taxon>
        <taxon>Dikarya</taxon>
        <taxon>Ascomycota</taxon>
        <taxon>Pezizomycotina</taxon>
        <taxon>Eurotiomycetes</taxon>
        <taxon>Eurotiomycetidae</taxon>
        <taxon>Eurotiales</taxon>
        <taxon>Aspergillaceae</taxon>
        <taxon>Aspergillus</taxon>
        <taxon>Aspergillus subgen. Circumdati</taxon>
    </lineage>
</organism>
<feature type="region of interest" description="Disordered" evidence="1">
    <location>
        <begin position="56"/>
        <end position="78"/>
    </location>
</feature>
<reference evidence="3 4" key="1">
    <citation type="submission" date="2018-02" db="EMBL/GenBank/DDBJ databases">
        <title>The genomes of Aspergillus section Nigri reveals drivers in fungal speciation.</title>
        <authorList>
            <consortium name="DOE Joint Genome Institute"/>
            <person name="Vesth T.C."/>
            <person name="Nybo J."/>
            <person name="Theobald S."/>
            <person name="Brandl J."/>
            <person name="Frisvad J.C."/>
            <person name="Nielsen K.F."/>
            <person name="Lyhne E.K."/>
            <person name="Kogle M.E."/>
            <person name="Kuo A."/>
            <person name="Riley R."/>
            <person name="Clum A."/>
            <person name="Nolan M."/>
            <person name="Lipzen A."/>
            <person name="Salamov A."/>
            <person name="Henrissat B."/>
            <person name="Wiebenga A."/>
            <person name="De vries R.P."/>
            <person name="Grigoriev I.V."/>
            <person name="Mortensen U.H."/>
            <person name="Andersen M.R."/>
            <person name="Baker S.E."/>
        </authorList>
    </citation>
    <scope>NUCLEOTIDE SEQUENCE [LARGE SCALE GENOMIC DNA]</scope>
    <source>
        <strain evidence="3 4">CBS 121593</strain>
    </source>
</reference>
<evidence type="ECO:0000256" key="2">
    <source>
        <dbReference type="SAM" id="SignalP"/>
    </source>
</evidence>
<evidence type="ECO:0000313" key="3">
    <source>
        <dbReference type="EMBL" id="RAL04150.1"/>
    </source>
</evidence>
<dbReference type="RefSeq" id="XP_025578477.1">
    <property type="nucleotide sequence ID" value="XM_025714693.1"/>
</dbReference>
<sequence length="142" mass="15764">MSRQQRTVLLILPILWSFHHRPLSPHCPTMTNQHPLSNSPDQWACSATPSSISSLGSSAVTGTTGRVGNQQQQQPFSHHQLSTNPFINKQWSPSRLEFFIDAGLSAFLFFRLLTPDSDVCLLPSSSPPPTSSSHPISPRFMR</sequence>
<dbReference type="EMBL" id="KZ824425">
    <property type="protein sequence ID" value="RAL04150.1"/>
    <property type="molecule type" value="Genomic_DNA"/>
</dbReference>
<feature type="compositionally biased region" description="Low complexity" evidence="1">
    <location>
        <begin position="131"/>
        <end position="142"/>
    </location>
</feature>
<keyword evidence="2" id="KW-0732">Signal</keyword>
<feature type="region of interest" description="Disordered" evidence="1">
    <location>
        <begin position="123"/>
        <end position="142"/>
    </location>
</feature>
<gene>
    <name evidence="3" type="ORF">BO80DRAFT_256882</name>
</gene>
<feature type="chain" id="PRO_5017202377" evidence="2">
    <location>
        <begin position="26"/>
        <end position="142"/>
    </location>
</feature>
<dbReference type="AlphaFoldDB" id="A0A395H8Z6"/>